<sequence length="82" mass="9454">MFFLMPSYAGFYVAPDDWADWLRTHTTVPLPHGAALAEIEVEEALEIKKIAKYLEVTMVPIPPSEPKDFRALMIYRQSSKKR</sequence>
<gene>
    <name evidence="1" type="ORF">RDB_LOCUS29177</name>
</gene>
<proteinExistence type="predicted"/>
<feature type="non-terminal residue" evidence="1">
    <location>
        <position position="1"/>
    </location>
</feature>
<reference evidence="1" key="1">
    <citation type="submission" date="2021-01" db="EMBL/GenBank/DDBJ databases">
        <authorList>
            <person name="Kaushik A."/>
        </authorList>
    </citation>
    <scope>NUCLEOTIDE SEQUENCE</scope>
    <source>
        <strain evidence="1">AG5</strain>
    </source>
</reference>
<protein>
    <submittedName>
        <fullName evidence="1">Uncharacterized protein</fullName>
    </submittedName>
</protein>
<evidence type="ECO:0000313" key="1">
    <source>
        <dbReference type="EMBL" id="CAE7087678.1"/>
    </source>
</evidence>
<accession>A0A8H3DZL8</accession>
<organism evidence="1 2">
    <name type="scientific">Rhizoctonia solani</name>
    <dbReference type="NCBI Taxonomy" id="456999"/>
    <lineage>
        <taxon>Eukaryota</taxon>
        <taxon>Fungi</taxon>
        <taxon>Dikarya</taxon>
        <taxon>Basidiomycota</taxon>
        <taxon>Agaricomycotina</taxon>
        <taxon>Agaricomycetes</taxon>
        <taxon>Cantharellales</taxon>
        <taxon>Ceratobasidiaceae</taxon>
        <taxon>Rhizoctonia</taxon>
    </lineage>
</organism>
<evidence type="ECO:0000313" key="2">
    <source>
        <dbReference type="Proteomes" id="UP000663827"/>
    </source>
</evidence>
<comment type="caution">
    <text evidence="1">The sequence shown here is derived from an EMBL/GenBank/DDBJ whole genome shotgun (WGS) entry which is preliminary data.</text>
</comment>
<name>A0A8H3DZL8_9AGAM</name>
<dbReference type="EMBL" id="CAJNJQ010000586">
    <property type="protein sequence ID" value="CAE7087678.1"/>
    <property type="molecule type" value="Genomic_DNA"/>
</dbReference>
<dbReference type="AlphaFoldDB" id="A0A8H3DZL8"/>
<dbReference type="Proteomes" id="UP000663827">
    <property type="component" value="Unassembled WGS sequence"/>
</dbReference>